<dbReference type="Proteomes" id="UP001085076">
    <property type="component" value="Miscellaneous, Linkage group lg08"/>
</dbReference>
<dbReference type="InterPro" id="IPR057234">
    <property type="entry name" value="DUF7912"/>
</dbReference>
<evidence type="ECO:0000259" key="1">
    <source>
        <dbReference type="Pfam" id="PF25498"/>
    </source>
</evidence>
<reference evidence="2" key="1">
    <citation type="submission" date="2021-03" db="EMBL/GenBank/DDBJ databases">
        <authorList>
            <person name="Li Z."/>
            <person name="Yang C."/>
        </authorList>
    </citation>
    <scope>NUCLEOTIDE SEQUENCE</scope>
    <source>
        <strain evidence="2">Dzin_1.0</strain>
        <tissue evidence="2">Leaf</tissue>
    </source>
</reference>
<organism evidence="2 3">
    <name type="scientific">Dioscorea zingiberensis</name>
    <dbReference type="NCBI Taxonomy" id="325984"/>
    <lineage>
        <taxon>Eukaryota</taxon>
        <taxon>Viridiplantae</taxon>
        <taxon>Streptophyta</taxon>
        <taxon>Embryophyta</taxon>
        <taxon>Tracheophyta</taxon>
        <taxon>Spermatophyta</taxon>
        <taxon>Magnoliopsida</taxon>
        <taxon>Liliopsida</taxon>
        <taxon>Dioscoreales</taxon>
        <taxon>Dioscoreaceae</taxon>
        <taxon>Dioscorea</taxon>
    </lineage>
</organism>
<evidence type="ECO:0000313" key="3">
    <source>
        <dbReference type="Proteomes" id="UP001085076"/>
    </source>
</evidence>
<name>A0A9D5C4W4_9LILI</name>
<dbReference type="PANTHER" id="PTHR34544:SF3">
    <property type="entry name" value="OS07G0155200 PROTEIN"/>
    <property type="match status" value="1"/>
</dbReference>
<dbReference type="PANTHER" id="PTHR34544">
    <property type="entry name" value="OSJNBA0006B20.18 PROTEIN"/>
    <property type="match status" value="1"/>
</dbReference>
<dbReference type="Pfam" id="PF25498">
    <property type="entry name" value="DUF7912"/>
    <property type="match status" value="1"/>
</dbReference>
<sequence>MLLEQCTLVHMWLRMRKSSVLCRLRSLASPLPAEESRWFPRIRRNSSSSHSIFVSPSMMVTTEPFSSSPTVAATLRGSISAIRSLKLFSNAASSDGSEKEEWDMEWEEEECVEPQVGDGGDGGGVVLGDVGWGSRALSAAQEVLLGDFSSDLLMFAFKVSPRGYIYVRLDKLTNEYGCPGIEEIEKYNSLYKKRLDELGESGELPADLALEVSSPGAERLFKVPEDLDRFKMMPMWVKYHEEAIGSKNPQEKDGVFMIDLIDTESKHCVWKLANVKENKGEAGKGRPLSRKQKDWRLKLSFEATKRVMLYLN</sequence>
<protein>
    <recommendedName>
        <fullName evidence="1">DUF7912 domain-containing protein</fullName>
    </recommendedName>
</protein>
<keyword evidence="3" id="KW-1185">Reference proteome</keyword>
<proteinExistence type="predicted"/>
<comment type="caution">
    <text evidence="2">The sequence shown here is derived from an EMBL/GenBank/DDBJ whole genome shotgun (WGS) entry which is preliminary data.</text>
</comment>
<dbReference type="OrthoDB" id="1100432at2759"/>
<evidence type="ECO:0000313" key="2">
    <source>
        <dbReference type="EMBL" id="KAJ0966325.1"/>
    </source>
</evidence>
<feature type="domain" description="DUF7912" evidence="1">
    <location>
        <begin position="221"/>
        <end position="310"/>
    </location>
</feature>
<dbReference type="EMBL" id="JAGGNH010000008">
    <property type="protein sequence ID" value="KAJ0966325.1"/>
    <property type="molecule type" value="Genomic_DNA"/>
</dbReference>
<gene>
    <name evidence="2" type="ORF">J5N97_027463</name>
</gene>
<reference evidence="2" key="2">
    <citation type="journal article" date="2022" name="Hortic Res">
        <title>The genome of Dioscorea zingiberensis sheds light on the biosynthesis, origin and evolution of the medicinally important diosgenin saponins.</title>
        <authorList>
            <person name="Li Y."/>
            <person name="Tan C."/>
            <person name="Li Z."/>
            <person name="Guo J."/>
            <person name="Li S."/>
            <person name="Chen X."/>
            <person name="Wang C."/>
            <person name="Dai X."/>
            <person name="Yang H."/>
            <person name="Song W."/>
            <person name="Hou L."/>
            <person name="Xu J."/>
            <person name="Tong Z."/>
            <person name="Xu A."/>
            <person name="Yuan X."/>
            <person name="Wang W."/>
            <person name="Yang Q."/>
            <person name="Chen L."/>
            <person name="Sun Z."/>
            <person name="Wang K."/>
            <person name="Pan B."/>
            <person name="Chen J."/>
            <person name="Bao Y."/>
            <person name="Liu F."/>
            <person name="Qi X."/>
            <person name="Gang D.R."/>
            <person name="Wen J."/>
            <person name="Li J."/>
        </authorList>
    </citation>
    <scope>NUCLEOTIDE SEQUENCE</scope>
    <source>
        <strain evidence="2">Dzin_1.0</strain>
    </source>
</reference>
<accession>A0A9D5C4W4</accession>
<dbReference type="AlphaFoldDB" id="A0A9D5C4W4"/>